<dbReference type="SMART" id="SM00698">
    <property type="entry name" value="MORN"/>
    <property type="match status" value="16"/>
</dbReference>
<dbReference type="Pfam" id="PF02493">
    <property type="entry name" value="MORN"/>
    <property type="match status" value="14"/>
</dbReference>
<dbReference type="Gene3D" id="2.20.110.10">
    <property type="entry name" value="Histone H3 K4-specific methyltransferase SET7/9 N-terminal domain"/>
    <property type="match status" value="6"/>
</dbReference>
<dbReference type="Pfam" id="PF24681">
    <property type="entry name" value="Kelch_KLHDC2_KLHL20_DRC7"/>
    <property type="match status" value="1"/>
</dbReference>
<dbReference type="InterPro" id="IPR015915">
    <property type="entry name" value="Kelch-typ_b-propeller"/>
</dbReference>
<dbReference type="EMBL" id="JBBJCI010000031">
    <property type="protein sequence ID" value="KAK7254229.1"/>
    <property type="molecule type" value="Genomic_DNA"/>
</dbReference>
<comment type="caution">
    <text evidence="3">The sequence shown here is derived from an EMBL/GenBank/DDBJ whole genome shotgun (WGS) entry which is preliminary data.</text>
</comment>
<feature type="compositionally biased region" description="Basic and acidic residues" evidence="2">
    <location>
        <begin position="864"/>
        <end position="879"/>
    </location>
</feature>
<feature type="compositionally biased region" description="Basic and acidic residues" evidence="2">
    <location>
        <begin position="270"/>
        <end position="293"/>
    </location>
</feature>
<evidence type="ECO:0000313" key="4">
    <source>
        <dbReference type="Proteomes" id="UP001363151"/>
    </source>
</evidence>
<proteinExistence type="predicted"/>
<name>A0ABR1GDR1_AURAN</name>
<feature type="region of interest" description="Disordered" evidence="2">
    <location>
        <begin position="864"/>
        <end position="885"/>
    </location>
</feature>
<organism evidence="3 4">
    <name type="scientific">Aureococcus anophagefferens</name>
    <name type="common">Harmful bloom alga</name>
    <dbReference type="NCBI Taxonomy" id="44056"/>
    <lineage>
        <taxon>Eukaryota</taxon>
        <taxon>Sar</taxon>
        <taxon>Stramenopiles</taxon>
        <taxon>Ochrophyta</taxon>
        <taxon>Pelagophyceae</taxon>
        <taxon>Pelagomonadales</taxon>
        <taxon>Pelagomonadaceae</taxon>
        <taxon>Aureococcus</taxon>
    </lineage>
</organism>
<dbReference type="Proteomes" id="UP001363151">
    <property type="component" value="Unassembled WGS sequence"/>
</dbReference>
<feature type="region of interest" description="Disordered" evidence="2">
    <location>
        <begin position="234"/>
        <end position="293"/>
    </location>
</feature>
<evidence type="ECO:0000313" key="3">
    <source>
        <dbReference type="EMBL" id="KAK7254229.1"/>
    </source>
</evidence>
<dbReference type="PANTHER" id="PTHR43215">
    <property type="entry name" value="RADIAL SPOKE HEAD 1 HOMOLOG"/>
    <property type="match status" value="1"/>
</dbReference>
<protein>
    <submittedName>
        <fullName evidence="3">1-phosphatidylinositol-4-phosphate 5-kinase</fullName>
    </submittedName>
</protein>
<dbReference type="InterPro" id="IPR003409">
    <property type="entry name" value="MORN"/>
</dbReference>
<dbReference type="PANTHER" id="PTHR43215:SF14">
    <property type="entry name" value="RADIAL SPOKE HEAD 1 HOMOLOG"/>
    <property type="match status" value="1"/>
</dbReference>
<sequence>METIQVLDAASSAALLGATVAQADGVLYVVGGHDRGPQRPEDSDPWLRVTAIDAKRGDGRYWTPDSENTGLVNRFGHAAFMLRQELYVFGGEATDASRATLGRTDCGAVSGRGLTWRPNHPKDVGPAARSWAGHGVVAGMRERPVGLVHGGRGGDGKLFDDTWVLDPAESPAWAKLMTVGGKPPARFFHSLAPVGENARAAVVAGGMIRDREGTYVHANDDMWILDMTPAFIYSTPKPPEPEPEVAAAPAAAAAPEEDAKAAKGKKGKRESKVSKKKAPEPKKEKVVEKKKPVAEVERKREPAVWTRLARAAPRAAMHCAVGWALTLPQDGSDNPRAVAGEKRAPAVWTLLLLGGTGADGLGGPAARKLEVSCERVFDARLDDRGFVEHCRWSDATWVDAGEGLESVPCGACAALVPLEAAPGAYVCGGADRAVMAPTRWHVPGAPMPTSHDALATCPSLWVQLGPNLANFAERRLAKPYEEPEEVLESGVDEGWGKQDAPDGASYEGQFVAGLRSGHGRMTYAGDGGVYDGEWLDDLAHGEGAWRGPPRDAFGEVEYEGEWFRGNRHGRARSTYDDGATFVGEYRDDHRHYGTLRLANGDVYVGQFALSGRDGDGTCDYHDTARYEGQWKDDLRHGDGSQVYADGAKYAGEWHGGRRNGTGDCLFASRDHYVGKWVADRRCGRGSCVYASGSKYDGEWKDDERHGAGVHVDDNGRYDGDWVKDREQGRGTWVGIGRPDHEKEYDGDWKAGGRHGAGASKYLDASHFDGQFRDDGRFHGTLCFANGDVYVGDFRDHKRHGGGRQTYHDGGAYDGQWARGKRHGVGTYGCPFERYTGEWAEDMRDGNGTWAGTRHDAEVAYEGDWRRDQRDGVGKSRDDDGATYEGDYVRDTRHRGVLNLANGDVYEGHFNASGRHGLGECAYVDGGTFVGEWANDKPDTDKGKWTGVPEVQALATTYKSQTAKYGFFSRSTSKKYAIVPV</sequence>
<keyword evidence="1" id="KW-0677">Repeat</keyword>
<dbReference type="Gene3D" id="2.120.10.80">
    <property type="entry name" value="Kelch-type beta propeller"/>
    <property type="match status" value="1"/>
</dbReference>
<accession>A0ABR1GDR1</accession>
<feature type="compositionally biased region" description="Low complexity" evidence="2">
    <location>
        <begin position="244"/>
        <end position="254"/>
    </location>
</feature>
<keyword evidence="4" id="KW-1185">Reference proteome</keyword>
<reference evidence="3 4" key="1">
    <citation type="submission" date="2024-03" db="EMBL/GenBank/DDBJ databases">
        <title>Aureococcus anophagefferens CCMP1851 and Kratosvirus quantuckense: Draft genome of a second virus-susceptible host strain in the model system.</title>
        <authorList>
            <person name="Chase E."/>
            <person name="Truchon A.R."/>
            <person name="Schepens W."/>
            <person name="Wilhelm S.W."/>
        </authorList>
    </citation>
    <scope>NUCLEOTIDE SEQUENCE [LARGE SCALE GENOMIC DNA]</scope>
    <source>
        <strain evidence="3 4">CCMP1851</strain>
    </source>
</reference>
<dbReference type="SUPFAM" id="SSF50965">
    <property type="entry name" value="Galactose oxidase, central domain"/>
    <property type="match status" value="1"/>
</dbReference>
<evidence type="ECO:0000256" key="1">
    <source>
        <dbReference type="ARBA" id="ARBA00022737"/>
    </source>
</evidence>
<dbReference type="InterPro" id="IPR011043">
    <property type="entry name" value="Gal_Oxase/kelch_b-propeller"/>
</dbReference>
<evidence type="ECO:0000256" key="2">
    <source>
        <dbReference type="SAM" id="MobiDB-lite"/>
    </source>
</evidence>
<gene>
    <name evidence="3" type="ORF">SO694_00009032</name>
</gene>
<dbReference type="SUPFAM" id="SSF82185">
    <property type="entry name" value="Histone H3 K4-specific methyltransferase SET7/9 N-terminal domain"/>
    <property type="match status" value="4"/>
</dbReference>